<name>A0A1F7WR66_9BACT</name>
<reference evidence="2 3" key="1">
    <citation type="journal article" date="2016" name="Nat. Commun.">
        <title>Thousands of microbial genomes shed light on interconnected biogeochemical processes in an aquifer system.</title>
        <authorList>
            <person name="Anantharaman K."/>
            <person name="Brown C.T."/>
            <person name="Hug L.A."/>
            <person name="Sharon I."/>
            <person name="Castelle C.J."/>
            <person name="Probst A.J."/>
            <person name="Thomas B.C."/>
            <person name="Singh A."/>
            <person name="Wilkins M.J."/>
            <person name="Karaoz U."/>
            <person name="Brodie E.L."/>
            <person name="Williams K.H."/>
            <person name="Hubbard S.S."/>
            <person name="Banfield J.F."/>
        </authorList>
    </citation>
    <scope>NUCLEOTIDE SEQUENCE [LARGE SCALE GENOMIC DNA]</scope>
</reference>
<evidence type="ECO:0000313" key="3">
    <source>
        <dbReference type="Proteomes" id="UP000178812"/>
    </source>
</evidence>
<dbReference type="Proteomes" id="UP000178812">
    <property type="component" value="Unassembled WGS sequence"/>
</dbReference>
<dbReference type="EMBL" id="MGFM01000042">
    <property type="protein sequence ID" value="OGM05252.1"/>
    <property type="molecule type" value="Genomic_DNA"/>
</dbReference>
<dbReference type="AlphaFoldDB" id="A0A1F7WR66"/>
<feature type="region of interest" description="Disordered" evidence="1">
    <location>
        <begin position="66"/>
        <end position="92"/>
    </location>
</feature>
<organism evidence="2 3">
    <name type="scientific">Candidatus Woesebacteria bacterium GWB1_43_5</name>
    <dbReference type="NCBI Taxonomy" id="1802474"/>
    <lineage>
        <taxon>Bacteria</taxon>
        <taxon>Candidatus Woeseibacteriota</taxon>
    </lineage>
</organism>
<sequence>MTLNINLKPLTKRGFLFSLKNMTEKNQERLDPNKVNYCHQPSAWFQNLIDEDQGDWRSTRGRLAIETGRDPDSRSPIQMGGVTNGTKTLNQV</sequence>
<gene>
    <name evidence="2" type="ORF">A2125_01310</name>
</gene>
<evidence type="ECO:0000256" key="1">
    <source>
        <dbReference type="SAM" id="MobiDB-lite"/>
    </source>
</evidence>
<proteinExistence type="predicted"/>
<accession>A0A1F7WR66</accession>
<comment type="caution">
    <text evidence="2">The sequence shown here is derived from an EMBL/GenBank/DDBJ whole genome shotgun (WGS) entry which is preliminary data.</text>
</comment>
<evidence type="ECO:0000313" key="2">
    <source>
        <dbReference type="EMBL" id="OGM05252.1"/>
    </source>
</evidence>
<protein>
    <submittedName>
        <fullName evidence="2">Uncharacterized protein</fullName>
    </submittedName>
</protein>